<dbReference type="SUPFAM" id="SSF51182">
    <property type="entry name" value="RmlC-like cupins"/>
    <property type="match status" value="1"/>
</dbReference>
<dbReference type="EMBL" id="JABFIF010000034">
    <property type="protein sequence ID" value="NOH17078.1"/>
    <property type="molecule type" value="Genomic_DNA"/>
</dbReference>
<accession>A0A7Y3Y060</accession>
<dbReference type="Gene3D" id="2.60.120.10">
    <property type="entry name" value="Jelly Rolls"/>
    <property type="match status" value="1"/>
</dbReference>
<sequence>MSYSIEVIKKEEQKTSTWSGGTTTQLFIYPKNAEYKKLNFGWRLSSAKVIDEESTFSHLPNIWRYIMVLHGNLKLIHEDHHSVDLSPFEVDSFSGDWTTKSYGKVTDFNLMLSKDFTGNINAISLEKSTTFSIDKNLYHVEAFYSLAKDTYISINKKDPIKLNENDLLIITFDKDNSTDNISVYNNLKDTKIIRASINNK</sequence>
<dbReference type="PANTHER" id="PTHR37943:SF1">
    <property type="entry name" value="PROTEIN VES"/>
    <property type="match status" value="1"/>
</dbReference>
<dbReference type="InterPro" id="IPR010282">
    <property type="entry name" value="Uncharacterised_HutD/Ves"/>
</dbReference>
<name>A0A7Y3Y060_CLOCO</name>
<proteinExistence type="predicted"/>
<evidence type="ECO:0008006" key="3">
    <source>
        <dbReference type="Google" id="ProtNLM"/>
    </source>
</evidence>
<dbReference type="PANTHER" id="PTHR37943">
    <property type="entry name" value="PROTEIN VES"/>
    <property type="match status" value="1"/>
</dbReference>
<evidence type="ECO:0000313" key="1">
    <source>
        <dbReference type="EMBL" id="NOH17078.1"/>
    </source>
</evidence>
<evidence type="ECO:0000313" key="2">
    <source>
        <dbReference type="Proteomes" id="UP000528432"/>
    </source>
</evidence>
<organism evidence="1 2">
    <name type="scientific">Clostridium cochlearium</name>
    <dbReference type="NCBI Taxonomy" id="1494"/>
    <lineage>
        <taxon>Bacteria</taxon>
        <taxon>Bacillati</taxon>
        <taxon>Bacillota</taxon>
        <taxon>Clostridia</taxon>
        <taxon>Eubacteriales</taxon>
        <taxon>Clostridiaceae</taxon>
        <taxon>Clostridium</taxon>
    </lineage>
</organism>
<reference evidence="1 2" key="1">
    <citation type="submission" date="2020-05" db="EMBL/GenBank/DDBJ databases">
        <title>Draft genome sequence of Clostridium cochlearium strain AGROS13 isolated from a sheep dairy farm in New Zealand.</title>
        <authorList>
            <person name="Gupta T.B."/>
            <person name="Jauregui R."/>
            <person name="Risson A.N."/>
            <person name="Brightwell G."/>
            <person name="Maclean P."/>
        </authorList>
    </citation>
    <scope>NUCLEOTIDE SEQUENCE [LARGE SCALE GENOMIC DNA]</scope>
    <source>
        <strain evidence="1 2">AGROS13</strain>
    </source>
</reference>
<dbReference type="Pfam" id="PF05962">
    <property type="entry name" value="HutD"/>
    <property type="match status" value="1"/>
</dbReference>
<protein>
    <recommendedName>
        <fullName evidence="3">HutD-family protein</fullName>
    </recommendedName>
</protein>
<dbReference type="InterPro" id="IPR014710">
    <property type="entry name" value="RmlC-like_jellyroll"/>
</dbReference>
<gene>
    <name evidence="1" type="ORF">HMJ28_11955</name>
</gene>
<dbReference type="RefSeq" id="WP_171303973.1">
    <property type="nucleotide sequence ID" value="NZ_JABFIF010000034.1"/>
</dbReference>
<dbReference type="Proteomes" id="UP000528432">
    <property type="component" value="Unassembled WGS sequence"/>
</dbReference>
<dbReference type="AlphaFoldDB" id="A0A7Y3Y060"/>
<dbReference type="InterPro" id="IPR011051">
    <property type="entry name" value="RmlC_Cupin_sf"/>
</dbReference>
<comment type="caution">
    <text evidence="1">The sequence shown here is derived from an EMBL/GenBank/DDBJ whole genome shotgun (WGS) entry which is preliminary data.</text>
</comment>